<proteinExistence type="predicted"/>
<dbReference type="OrthoDB" id="3369at2157"/>
<feature type="compositionally biased region" description="Acidic residues" evidence="2">
    <location>
        <begin position="144"/>
        <end position="156"/>
    </location>
</feature>
<evidence type="ECO:0000313" key="5">
    <source>
        <dbReference type="Proteomes" id="UP000728647"/>
    </source>
</evidence>
<dbReference type="Gene3D" id="3.40.50.2300">
    <property type="match status" value="1"/>
</dbReference>
<evidence type="ECO:0000313" key="4">
    <source>
        <dbReference type="EMBL" id="NUB91151.1"/>
    </source>
</evidence>
<dbReference type="InterPro" id="IPR052893">
    <property type="entry name" value="TCS_response_regulator"/>
</dbReference>
<evidence type="ECO:0000256" key="2">
    <source>
        <dbReference type="SAM" id="MobiDB-lite"/>
    </source>
</evidence>
<dbReference type="SUPFAM" id="SSF52172">
    <property type="entry name" value="CheY-like"/>
    <property type="match status" value="1"/>
</dbReference>
<feature type="domain" description="Response regulatory" evidence="3">
    <location>
        <begin position="5"/>
        <end position="130"/>
    </location>
</feature>
<keyword evidence="1" id="KW-0597">Phosphoprotein</keyword>
<accession>A0A8J8KF25</accession>
<dbReference type="EMBL" id="JABURA010000001">
    <property type="protein sequence ID" value="NUB91151.1"/>
    <property type="molecule type" value="Genomic_DNA"/>
</dbReference>
<name>A0A8J8KF25_9EURY</name>
<dbReference type="InterPro" id="IPR001789">
    <property type="entry name" value="Sig_transdc_resp-reg_receiver"/>
</dbReference>
<dbReference type="Pfam" id="PF00072">
    <property type="entry name" value="Response_reg"/>
    <property type="match status" value="1"/>
</dbReference>
<protein>
    <submittedName>
        <fullName evidence="4">Response regulator</fullName>
    </submittedName>
</protein>
<gene>
    <name evidence="4" type="ORF">HT576_08965</name>
</gene>
<evidence type="ECO:0000259" key="3">
    <source>
        <dbReference type="PROSITE" id="PS50110"/>
    </source>
</evidence>
<dbReference type="PROSITE" id="PS50110">
    <property type="entry name" value="RESPONSE_REGULATORY"/>
    <property type="match status" value="1"/>
</dbReference>
<reference evidence="4" key="1">
    <citation type="submission" date="2020-06" db="EMBL/GenBank/DDBJ databases">
        <title>Haloterrigena sp. nov., an extremely halophilic archaeon isolated from a saline sediment.</title>
        <authorList>
            <person name="Liu B.-B."/>
        </authorList>
    </citation>
    <scope>NUCLEOTIDE SEQUENCE</scope>
    <source>
        <strain evidence="4">SYSU A121-1</strain>
    </source>
</reference>
<dbReference type="RefSeq" id="WP_174701815.1">
    <property type="nucleotide sequence ID" value="NZ_JABURA010000001.1"/>
</dbReference>
<dbReference type="PANTHER" id="PTHR44520">
    <property type="entry name" value="RESPONSE REGULATOR RCP1-RELATED"/>
    <property type="match status" value="1"/>
</dbReference>
<dbReference type="InterPro" id="IPR011006">
    <property type="entry name" value="CheY-like_superfamily"/>
</dbReference>
<evidence type="ECO:0000256" key="1">
    <source>
        <dbReference type="PROSITE-ProRule" id="PRU00169"/>
    </source>
</evidence>
<dbReference type="GO" id="GO:0000160">
    <property type="term" value="P:phosphorelay signal transduction system"/>
    <property type="evidence" value="ECO:0007669"/>
    <property type="project" value="InterPro"/>
</dbReference>
<sequence>MTGVDILLVEDNDGDVRLVERAFKTRELPGTLHVVQTGDRALDWLHQRGEFAERPYPDLVLLDLNLPAISGEAILEEIQSGSHLQRIPVVVLTSSQADDDLVMAYEAGANAFLRKSVDPEEFTDIIQSFTEFWVSTADLPPNPDDGEVPQQNEDDT</sequence>
<feature type="modified residue" description="4-aspartylphosphate" evidence="1">
    <location>
        <position position="63"/>
    </location>
</feature>
<comment type="caution">
    <text evidence="4">The sequence shown here is derived from an EMBL/GenBank/DDBJ whole genome shotgun (WGS) entry which is preliminary data.</text>
</comment>
<dbReference type="CDD" id="cd17557">
    <property type="entry name" value="REC_Rcp-like"/>
    <property type="match status" value="1"/>
</dbReference>
<dbReference type="PANTHER" id="PTHR44520:SF2">
    <property type="entry name" value="RESPONSE REGULATOR RCP1"/>
    <property type="match status" value="1"/>
</dbReference>
<feature type="region of interest" description="Disordered" evidence="2">
    <location>
        <begin position="137"/>
        <end position="156"/>
    </location>
</feature>
<organism evidence="4 5">
    <name type="scientific">Haloterrigena gelatinilytica</name>
    <dbReference type="NCBI Taxonomy" id="2741724"/>
    <lineage>
        <taxon>Archaea</taxon>
        <taxon>Methanobacteriati</taxon>
        <taxon>Methanobacteriota</taxon>
        <taxon>Stenosarchaea group</taxon>
        <taxon>Halobacteria</taxon>
        <taxon>Halobacteriales</taxon>
        <taxon>Natrialbaceae</taxon>
        <taxon>Haloterrigena</taxon>
    </lineage>
</organism>
<dbReference type="Proteomes" id="UP000728647">
    <property type="component" value="Unassembled WGS sequence"/>
</dbReference>
<dbReference type="AlphaFoldDB" id="A0A8J8KF25"/>
<dbReference type="SMART" id="SM00448">
    <property type="entry name" value="REC"/>
    <property type="match status" value="1"/>
</dbReference>